<organism evidence="1">
    <name type="scientific">Anguilla anguilla</name>
    <name type="common">European freshwater eel</name>
    <name type="synonym">Muraena anguilla</name>
    <dbReference type="NCBI Taxonomy" id="7936"/>
    <lineage>
        <taxon>Eukaryota</taxon>
        <taxon>Metazoa</taxon>
        <taxon>Chordata</taxon>
        <taxon>Craniata</taxon>
        <taxon>Vertebrata</taxon>
        <taxon>Euteleostomi</taxon>
        <taxon>Actinopterygii</taxon>
        <taxon>Neopterygii</taxon>
        <taxon>Teleostei</taxon>
        <taxon>Anguilliformes</taxon>
        <taxon>Anguillidae</taxon>
        <taxon>Anguilla</taxon>
    </lineage>
</organism>
<proteinExistence type="predicted"/>
<dbReference type="EMBL" id="GBXM01031189">
    <property type="protein sequence ID" value="JAH77388.1"/>
    <property type="molecule type" value="Transcribed_RNA"/>
</dbReference>
<protein>
    <submittedName>
        <fullName evidence="1">Uncharacterized protein</fullName>
    </submittedName>
</protein>
<dbReference type="AlphaFoldDB" id="A0A0E9VJJ1"/>
<reference evidence="1" key="2">
    <citation type="journal article" date="2015" name="Fish Shellfish Immunol.">
        <title>Early steps in the European eel (Anguilla anguilla)-Vibrio vulnificus interaction in the gills: Role of the RtxA13 toxin.</title>
        <authorList>
            <person name="Callol A."/>
            <person name="Pajuelo D."/>
            <person name="Ebbesson L."/>
            <person name="Teles M."/>
            <person name="MacKenzie S."/>
            <person name="Amaro C."/>
        </authorList>
    </citation>
    <scope>NUCLEOTIDE SEQUENCE</scope>
</reference>
<accession>A0A0E9VJJ1</accession>
<reference evidence="1" key="1">
    <citation type="submission" date="2014-11" db="EMBL/GenBank/DDBJ databases">
        <authorList>
            <person name="Amaro Gonzalez C."/>
        </authorList>
    </citation>
    <scope>NUCLEOTIDE SEQUENCE</scope>
</reference>
<name>A0A0E9VJJ1_ANGAN</name>
<evidence type="ECO:0000313" key="1">
    <source>
        <dbReference type="EMBL" id="JAH77388.1"/>
    </source>
</evidence>
<sequence length="37" mass="4274">MAQSTFLVLNLNFQTLHRKKVCSQLFSFIVASLLMED</sequence>